<proteinExistence type="predicted"/>
<dbReference type="SUPFAM" id="SSF48403">
    <property type="entry name" value="Ankyrin repeat"/>
    <property type="match status" value="1"/>
</dbReference>
<accession>A0A2T2NG30</accession>
<feature type="region of interest" description="Disordered" evidence="4">
    <location>
        <begin position="206"/>
        <end position="296"/>
    </location>
</feature>
<keyword evidence="1" id="KW-0677">Repeat</keyword>
<dbReference type="PANTHER" id="PTHR24173">
    <property type="entry name" value="ANKYRIN REPEAT CONTAINING"/>
    <property type="match status" value="1"/>
</dbReference>
<dbReference type="EMBL" id="KZ678138">
    <property type="protein sequence ID" value="PSN64216.1"/>
    <property type="molecule type" value="Genomic_DNA"/>
</dbReference>
<dbReference type="InterPro" id="IPR002110">
    <property type="entry name" value="Ankyrin_rpt"/>
</dbReference>
<dbReference type="SMART" id="SM00248">
    <property type="entry name" value="ANK"/>
    <property type="match status" value="4"/>
</dbReference>
<reference evidence="5 6" key="1">
    <citation type="journal article" date="2018" name="Front. Microbiol.">
        <title>Genome-Wide Analysis of Corynespora cassiicola Leaf Fall Disease Putative Effectors.</title>
        <authorList>
            <person name="Lopez D."/>
            <person name="Ribeiro S."/>
            <person name="Label P."/>
            <person name="Fumanal B."/>
            <person name="Venisse J.S."/>
            <person name="Kohler A."/>
            <person name="de Oliveira R.R."/>
            <person name="Labutti K."/>
            <person name="Lipzen A."/>
            <person name="Lail K."/>
            <person name="Bauer D."/>
            <person name="Ohm R.A."/>
            <person name="Barry K.W."/>
            <person name="Spatafora J."/>
            <person name="Grigoriev I.V."/>
            <person name="Martin F.M."/>
            <person name="Pujade-Renaud V."/>
        </authorList>
    </citation>
    <scope>NUCLEOTIDE SEQUENCE [LARGE SCALE GENOMIC DNA]</scope>
    <source>
        <strain evidence="5 6">Philippines</strain>
    </source>
</reference>
<evidence type="ECO:0000313" key="5">
    <source>
        <dbReference type="EMBL" id="PSN64216.1"/>
    </source>
</evidence>
<dbReference type="AlphaFoldDB" id="A0A2T2NG30"/>
<gene>
    <name evidence="5" type="ORF">BS50DRAFT_575658</name>
</gene>
<name>A0A2T2NG30_CORCC</name>
<evidence type="ECO:0000256" key="2">
    <source>
        <dbReference type="ARBA" id="ARBA00023043"/>
    </source>
</evidence>
<feature type="repeat" description="ANK" evidence="3">
    <location>
        <begin position="39"/>
        <end position="71"/>
    </location>
</feature>
<evidence type="ECO:0000256" key="1">
    <source>
        <dbReference type="ARBA" id="ARBA00022737"/>
    </source>
</evidence>
<dbReference type="Pfam" id="PF12796">
    <property type="entry name" value="Ank_2"/>
    <property type="match status" value="2"/>
</dbReference>
<dbReference type="OrthoDB" id="823504at2759"/>
<organism evidence="5 6">
    <name type="scientific">Corynespora cassiicola Philippines</name>
    <dbReference type="NCBI Taxonomy" id="1448308"/>
    <lineage>
        <taxon>Eukaryota</taxon>
        <taxon>Fungi</taxon>
        <taxon>Dikarya</taxon>
        <taxon>Ascomycota</taxon>
        <taxon>Pezizomycotina</taxon>
        <taxon>Dothideomycetes</taxon>
        <taxon>Pleosporomycetidae</taxon>
        <taxon>Pleosporales</taxon>
        <taxon>Corynesporascaceae</taxon>
        <taxon>Corynespora</taxon>
    </lineage>
</organism>
<evidence type="ECO:0000313" key="6">
    <source>
        <dbReference type="Proteomes" id="UP000240883"/>
    </source>
</evidence>
<evidence type="ECO:0000256" key="3">
    <source>
        <dbReference type="PROSITE-ProRule" id="PRU00023"/>
    </source>
</evidence>
<dbReference type="PROSITE" id="PS50297">
    <property type="entry name" value="ANK_REP_REGION"/>
    <property type="match status" value="2"/>
</dbReference>
<dbReference type="PANTHER" id="PTHR24173:SF74">
    <property type="entry name" value="ANKYRIN REPEAT DOMAIN-CONTAINING PROTEIN 16"/>
    <property type="match status" value="1"/>
</dbReference>
<sequence>MIDVPRRLRRAILLNDLSLVKRIVRNNPNYLRNPDFEDKSNTSLHLAAKHGFTQVAEFLIDAGHESEIVSRNNDFETPLMLAAIAGKEDMGVMLAKRFPECIPWQNKTGLDALMLACKSGTGTLHLIPTLLLHAPSILATYDKSGNTALHHASAAGELKALRMLLQYGANPLAQNAYSWTPVHYSATPAAETYFSTLIIEFEKKKAEGKREMRERERQRTAGVRLVTDEQSLAGSADPRVSGDRQRARDDAAIAGLPAPGMDWSPVERRRAMTPTEGRHAGWGFSDGTRPRAGSGD</sequence>
<dbReference type="Gene3D" id="1.25.40.20">
    <property type="entry name" value="Ankyrin repeat-containing domain"/>
    <property type="match status" value="1"/>
</dbReference>
<dbReference type="Proteomes" id="UP000240883">
    <property type="component" value="Unassembled WGS sequence"/>
</dbReference>
<dbReference type="InterPro" id="IPR036770">
    <property type="entry name" value="Ankyrin_rpt-contain_sf"/>
</dbReference>
<feature type="compositionally biased region" description="Basic and acidic residues" evidence="4">
    <location>
        <begin position="206"/>
        <end position="219"/>
    </location>
</feature>
<keyword evidence="6" id="KW-1185">Reference proteome</keyword>
<protein>
    <submittedName>
        <fullName evidence="5">Ankyrin</fullName>
    </submittedName>
</protein>
<feature type="compositionally biased region" description="Basic and acidic residues" evidence="4">
    <location>
        <begin position="240"/>
        <end position="251"/>
    </location>
</feature>
<dbReference type="PROSITE" id="PS50088">
    <property type="entry name" value="ANK_REPEAT"/>
    <property type="match status" value="2"/>
</dbReference>
<keyword evidence="2 3" id="KW-0040">ANK repeat</keyword>
<evidence type="ECO:0000256" key="4">
    <source>
        <dbReference type="SAM" id="MobiDB-lite"/>
    </source>
</evidence>
<dbReference type="STRING" id="1448308.A0A2T2NG30"/>
<feature type="repeat" description="ANK" evidence="3">
    <location>
        <begin position="144"/>
        <end position="176"/>
    </location>
</feature>